<protein>
    <submittedName>
        <fullName evidence="4">Uncharacterized protein</fullName>
    </submittedName>
</protein>
<comment type="caution">
    <text evidence="4">The sequence shown here is derived from an EMBL/GenBank/DDBJ whole genome shotgun (WGS) entry which is preliminary data.</text>
</comment>
<dbReference type="Gene3D" id="3.40.50.2000">
    <property type="entry name" value="Glycogen Phosphorylase B"/>
    <property type="match status" value="2"/>
</dbReference>
<dbReference type="InterPro" id="IPR002213">
    <property type="entry name" value="UDP_glucos_trans"/>
</dbReference>
<dbReference type="PANTHER" id="PTHR48043">
    <property type="entry name" value="EG:EG0003.4 PROTEIN-RELATED"/>
    <property type="match status" value="1"/>
</dbReference>
<keyword evidence="3" id="KW-0808">Transferase</keyword>
<evidence type="ECO:0000256" key="1">
    <source>
        <dbReference type="ARBA" id="ARBA00009995"/>
    </source>
</evidence>
<dbReference type="GO" id="GO:0008194">
    <property type="term" value="F:UDP-glycosyltransferase activity"/>
    <property type="evidence" value="ECO:0007669"/>
    <property type="project" value="InterPro"/>
</dbReference>
<proteinExistence type="inferred from homology"/>
<evidence type="ECO:0000313" key="4">
    <source>
        <dbReference type="EMBL" id="KAB7498172.1"/>
    </source>
</evidence>
<gene>
    <name evidence="4" type="ORF">Anas_10756</name>
</gene>
<keyword evidence="2" id="KW-0328">Glycosyltransferase</keyword>
<accession>A0A5N5SVX9</accession>
<dbReference type="SUPFAM" id="SSF53756">
    <property type="entry name" value="UDP-Glycosyltransferase/glycogen phosphorylase"/>
    <property type="match status" value="1"/>
</dbReference>
<dbReference type="AlphaFoldDB" id="A0A5N5SVX9"/>
<reference evidence="4 5" key="1">
    <citation type="journal article" date="2019" name="PLoS Biol.">
        <title>Sex chromosomes control vertical transmission of feminizing Wolbachia symbionts in an isopod.</title>
        <authorList>
            <person name="Becking T."/>
            <person name="Chebbi M.A."/>
            <person name="Giraud I."/>
            <person name="Moumen B."/>
            <person name="Laverre T."/>
            <person name="Caubet Y."/>
            <person name="Peccoud J."/>
            <person name="Gilbert C."/>
            <person name="Cordaux R."/>
        </authorList>
    </citation>
    <scope>NUCLEOTIDE SEQUENCE [LARGE SCALE GENOMIC DNA]</scope>
    <source>
        <strain evidence="4">ANa2</strain>
        <tissue evidence="4">Whole body excluding digestive tract and cuticle</tissue>
    </source>
</reference>
<dbReference type="Proteomes" id="UP000326759">
    <property type="component" value="Unassembled WGS sequence"/>
</dbReference>
<dbReference type="InterPro" id="IPR050271">
    <property type="entry name" value="UDP-glycosyltransferase"/>
</dbReference>
<evidence type="ECO:0000313" key="5">
    <source>
        <dbReference type="Proteomes" id="UP000326759"/>
    </source>
</evidence>
<dbReference type="Pfam" id="PF00201">
    <property type="entry name" value="UDPGT"/>
    <property type="match status" value="1"/>
</dbReference>
<comment type="similarity">
    <text evidence="1">Belongs to the UDP-glycosyltransferase family.</text>
</comment>
<evidence type="ECO:0000256" key="3">
    <source>
        <dbReference type="ARBA" id="ARBA00022679"/>
    </source>
</evidence>
<dbReference type="PANTHER" id="PTHR48043:SF159">
    <property type="entry name" value="EG:EG0003.4 PROTEIN-RELATED"/>
    <property type="match status" value="1"/>
</dbReference>
<evidence type="ECO:0000256" key="2">
    <source>
        <dbReference type="ARBA" id="ARBA00022676"/>
    </source>
</evidence>
<sequence>MGIVEALASRGHQVTVVSGYAESTKKNNIRDVLIKDLDIDSIVSTSFESPGNAIKNLLLNSPQMCSDTLGQKDVQDLKKEKFDIVMISVFFNYCYLSLVDHFNVPFVYLSSGGLFSPFTDMANNVDFPSVFSSKVLGASFPLSFKERLLNTFYNGFFWGVFKFYLMPRTEKICKERGLCSENLSLFDLGNNSSLTIINSFKTLEVPPRPVIPNIIYAGGAHIKPAKGVPKDLESWIAGSGNEGFIFFSLGSTLNPSILPERYRKILVKVFGSLKQRILWKWSEEINARFGPKM</sequence>
<keyword evidence="5" id="KW-1185">Reference proteome</keyword>
<dbReference type="OrthoDB" id="6345490at2759"/>
<name>A0A5N5SVX9_9CRUS</name>
<organism evidence="4 5">
    <name type="scientific">Armadillidium nasatum</name>
    <dbReference type="NCBI Taxonomy" id="96803"/>
    <lineage>
        <taxon>Eukaryota</taxon>
        <taxon>Metazoa</taxon>
        <taxon>Ecdysozoa</taxon>
        <taxon>Arthropoda</taxon>
        <taxon>Crustacea</taxon>
        <taxon>Multicrustacea</taxon>
        <taxon>Malacostraca</taxon>
        <taxon>Eumalacostraca</taxon>
        <taxon>Peracarida</taxon>
        <taxon>Isopoda</taxon>
        <taxon>Oniscidea</taxon>
        <taxon>Crinocheta</taxon>
        <taxon>Armadillidiidae</taxon>
        <taxon>Armadillidium</taxon>
    </lineage>
</organism>
<dbReference type="EMBL" id="SEYY01019513">
    <property type="protein sequence ID" value="KAB7498172.1"/>
    <property type="molecule type" value="Genomic_DNA"/>
</dbReference>